<name>D3FEE2_CONWI</name>
<dbReference type="STRING" id="469383.Cwoe_5228"/>
<dbReference type="AlphaFoldDB" id="D3FEE2"/>
<dbReference type="HOGENOM" id="CLU_2116846_0_0_11"/>
<dbReference type="EMBL" id="CP001854">
    <property type="protein sequence ID" value="ADB53634.1"/>
    <property type="molecule type" value="Genomic_DNA"/>
</dbReference>
<organism evidence="1 2">
    <name type="scientific">Conexibacter woesei (strain DSM 14684 / CCUG 47730 / CIP 108061 / JCM 11494 / NBRC 100937 / ID131577)</name>
    <dbReference type="NCBI Taxonomy" id="469383"/>
    <lineage>
        <taxon>Bacteria</taxon>
        <taxon>Bacillati</taxon>
        <taxon>Actinomycetota</taxon>
        <taxon>Thermoleophilia</taxon>
        <taxon>Solirubrobacterales</taxon>
        <taxon>Conexibacteraceae</taxon>
        <taxon>Conexibacter</taxon>
    </lineage>
</organism>
<evidence type="ECO:0000313" key="2">
    <source>
        <dbReference type="Proteomes" id="UP000008229"/>
    </source>
</evidence>
<reference evidence="1 2" key="1">
    <citation type="journal article" date="2010" name="Stand. Genomic Sci.">
        <title>Complete genome sequence of Conexibacter woesei type strain (ID131577).</title>
        <authorList>
            <person name="Pukall R."/>
            <person name="Lapidus A."/>
            <person name="Glavina Del Rio T."/>
            <person name="Copeland A."/>
            <person name="Tice H."/>
            <person name="Cheng J.-F."/>
            <person name="Lucas S."/>
            <person name="Chen F."/>
            <person name="Nolan M."/>
            <person name="Bruce D."/>
            <person name="Goodwin L."/>
            <person name="Pitluck S."/>
            <person name="Mavromatis K."/>
            <person name="Ivanova N."/>
            <person name="Ovchinnikova G."/>
            <person name="Pati A."/>
            <person name="Chen A."/>
            <person name="Palaniappan K."/>
            <person name="Land M."/>
            <person name="Hauser L."/>
            <person name="Chang Y.-J."/>
            <person name="Jeffries C.D."/>
            <person name="Chain P."/>
            <person name="Meincke L."/>
            <person name="Sims D."/>
            <person name="Brettin T."/>
            <person name="Detter J.C."/>
            <person name="Rohde M."/>
            <person name="Goeker M."/>
            <person name="Bristow J."/>
            <person name="Eisen J.A."/>
            <person name="Markowitz V."/>
            <person name="Kyrpides N.C."/>
            <person name="Klenk H.-P."/>
            <person name="Hugenholtz P."/>
        </authorList>
    </citation>
    <scope>NUCLEOTIDE SEQUENCE [LARGE SCALE GENOMIC DNA]</scope>
    <source>
        <strain evidence="2">DSM 14684 / CIP 108061 / JCM 11494 / NBRC 100937 / ID131577</strain>
    </source>
</reference>
<evidence type="ECO:0000313" key="1">
    <source>
        <dbReference type="EMBL" id="ADB53634.1"/>
    </source>
</evidence>
<protein>
    <submittedName>
        <fullName evidence="1">Uncharacterized protein</fullName>
    </submittedName>
</protein>
<reference evidence="2" key="2">
    <citation type="submission" date="2010-01" db="EMBL/GenBank/DDBJ databases">
        <title>The complete genome of Conexibacter woesei DSM 14684.</title>
        <authorList>
            <consortium name="US DOE Joint Genome Institute (JGI-PGF)"/>
            <person name="Lucas S."/>
            <person name="Copeland A."/>
            <person name="Lapidus A."/>
            <person name="Glavina del Rio T."/>
            <person name="Dalin E."/>
            <person name="Tice H."/>
            <person name="Bruce D."/>
            <person name="Goodwin L."/>
            <person name="Pitluck S."/>
            <person name="Kyrpides N."/>
            <person name="Mavromatis K."/>
            <person name="Ivanova N."/>
            <person name="Mikhailova N."/>
            <person name="Chertkov O."/>
            <person name="Brettin T."/>
            <person name="Detter J.C."/>
            <person name="Han C."/>
            <person name="Larimer F."/>
            <person name="Land M."/>
            <person name="Hauser L."/>
            <person name="Markowitz V."/>
            <person name="Cheng J.-F."/>
            <person name="Hugenholtz P."/>
            <person name="Woyke T."/>
            <person name="Wu D."/>
            <person name="Pukall R."/>
            <person name="Steenblock K."/>
            <person name="Schneider S."/>
            <person name="Klenk H.-P."/>
            <person name="Eisen J.A."/>
        </authorList>
    </citation>
    <scope>NUCLEOTIDE SEQUENCE [LARGE SCALE GENOMIC DNA]</scope>
    <source>
        <strain evidence="2">DSM 14684 / CIP 108061 / JCM 11494 / NBRC 100937 / ID131577</strain>
    </source>
</reference>
<accession>D3FEE2</accession>
<dbReference type="KEGG" id="cwo:Cwoe_5228"/>
<keyword evidence="2" id="KW-1185">Reference proteome</keyword>
<proteinExistence type="predicted"/>
<sequence length="114" mass="11993">MLAMANRAYSDAEIDAAVASLADAERLREAQELVARAAPSLQRVLNTALSQGGWFGDVHDQAVHAAAGEDDLAQRKVAISTLVAEEARLGMLVGVAVGFELARTLESDDTSKGE</sequence>
<gene>
    <name evidence="1" type="ordered locus">Cwoe_5228</name>
</gene>
<dbReference type="Proteomes" id="UP000008229">
    <property type="component" value="Chromosome"/>
</dbReference>